<evidence type="ECO:0000259" key="3">
    <source>
        <dbReference type="PROSITE" id="PS50056"/>
    </source>
</evidence>
<keyword evidence="5" id="KW-1185">Reference proteome</keyword>
<dbReference type="PROSITE" id="PS50055">
    <property type="entry name" value="TYR_PHOSPHATASE_PTP"/>
    <property type="match status" value="1"/>
</dbReference>
<feature type="region of interest" description="Disordered" evidence="1">
    <location>
        <begin position="372"/>
        <end position="391"/>
    </location>
</feature>
<dbReference type="InterPro" id="IPR003595">
    <property type="entry name" value="Tyr_Pase_cat"/>
</dbReference>
<name>A0A9P1ILG3_9PELO</name>
<feature type="domain" description="Tyrosine specific protein phosphatases" evidence="3">
    <location>
        <begin position="256"/>
        <end position="329"/>
    </location>
</feature>
<dbReference type="InterPro" id="IPR029021">
    <property type="entry name" value="Prot-tyrosine_phosphatase-like"/>
</dbReference>
<dbReference type="Pfam" id="PF00102">
    <property type="entry name" value="Y_phosphatase"/>
    <property type="match status" value="1"/>
</dbReference>
<dbReference type="SUPFAM" id="SSF52799">
    <property type="entry name" value="(Phosphotyrosine protein) phosphatases II"/>
    <property type="match status" value="1"/>
</dbReference>
<evidence type="ECO:0000313" key="5">
    <source>
        <dbReference type="Proteomes" id="UP001152747"/>
    </source>
</evidence>
<dbReference type="GO" id="GO:0004725">
    <property type="term" value="F:protein tyrosine phosphatase activity"/>
    <property type="evidence" value="ECO:0007669"/>
    <property type="project" value="InterPro"/>
</dbReference>
<evidence type="ECO:0008006" key="6">
    <source>
        <dbReference type="Google" id="ProtNLM"/>
    </source>
</evidence>
<dbReference type="InterPro" id="IPR052782">
    <property type="entry name" value="Oocyte-zygote_transition_reg"/>
</dbReference>
<feature type="domain" description="Tyrosine-protein phosphatase" evidence="2">
    <location>
        <begin position="106"/>
        <end position="338"/>
    </location>
</feature>
<dbReference type="SMART" id="SM00404">
    <property type="entry name" value="PTPc_motif"/>
    <property type="match status" value="1"/>
</dbReference>
<dbReference type="Proteomes" id="UP001152747">
    <property type="component" value="Unassembled WGS sequence"/>
</dbReference>
<dbReference type="CDD" id="cd00047">
    <property type="entry name" value="PTPc"/>
    <property type="match status" value="1"/>
</dbReference>
<dbReference type="EMBL" id="CANHGI010000004">
    <property type="protein sequence ID" value="CAI5447245.1"/>
    <property type="molecule type" value="Genomic_DNA"/>
</dbReference>
<dbReference type="PROSITE" id="PS50056">
    <property type="entry name" value="TYR_PHOSPHATASE_2"/>
    <property type="match status" value="1"/>
</dbReference>
<dbReference type="InterPro" id="IPR000242">
    <property type="entry name" value="PTP_cat"/>
</dbReference>
<feature type="region of interest" description="Disordered" evidence="1">
    <location>
        <begin position="1"/>
        <end position="25"/>
    </location>
</feature>
<accession>A0A9P1ILG3</accession>
<dbReference type="InterPro" id="IPR000387">
    <property type="entry name" value="Tyr_Pase_dom"/>
</dbReference>
<feature type="compositionally biased region" description="Basic and acidic residues" evidence="1">
    <location>
        <begin position="1"/>
        <end position="16"/>
    </location>
</feature>
<dbReference type="AlphaFoldDB" id="A0A9P1ILG3"/>
<reference evidence="4" key="1">
    <citation type="submission" date="2022-11" db="EMBL/GenBank/DDBJ databases">
        <authorList>
            <person name="Kikuchi T."/>
        </authorList>
    </citation>
    <scope>NUCLEOTIDE SEQUENCE</scope>
    <source>
        <strain evidence="4">PS1010</strain>
    </source>
</reference>
<evidence type="ECO:0000256" key="1">
    <source>
        <dbReference type="SAM" id="MobiDB-lite"/>
    </source>
</evidence>
<comment type="caution">
    <text evidence="4">The sequence shown here is derived from an EMBL/GenBank/DDBJ whole genome shotgun (WGS) entry which is preliminary data.</text>
</comment>
<dbReference type="PRINTS" id="PR00700">
    <property type="entry name" value="PRTYPHPHTASE"/>
</dbReference>
<gene>
    <name evidence="4" type="ORF">CAMP_LOCUS9882</name>
</gene>
<proteinExistence type="predicted"/>
<dbReference type="OrthoDB" id="6058203at2759"/>
<evidence type="ECO:0000259" key="2">
    <source>
        <dbReference type="PROSITE" id="PS50055"/>
    </source>
</evidence>
<organism evidence="4 5">
    <name type="scientific">Caenorhabditis angaria</name>
    <dbReference type="NCBI Taxonomy" id="860376"/>
    <lineage>
        <taxon>Eukaryota</taxon>
        <taxon>Metazoa</taxon>
        <taxon>Ecdysozoa</taxon>
        <taxon>Nematoda</taxon>
        <taxon>Chromadorea</taxon>
        <taxon>Rhabditida</taxon>
        <taxon>Rhabditina</taxon>
        <taxon>Rhabditomorpha</taxon>
        <taxon>Rhabditoidea</taxon>
        <taxon>Rhabditidae</taxon>
        <taxon>Peloderinae</taxon>
        <taxon>Caenorhabditis</taxon>
    </lineage>
</organism>
<sequence>MNKPRRKEDNKKKTQNDAKSVLIRSSDEKGGVKKINGGGELTKRASLTRSIAIDWAADFSNQIDLKMCDFVEKVLKIETETTLSAYFLNNLINVQPDDNTYTKFRENPTKNRNNDVFCTDTTRVRLKTDKSDASDYIHANYISIENSNKAFIASQHPLPNTIGDFWSMVYNENVEVIVNLTNLVGPDYPIYYPTRRGENVEYGQYQIGCKSVRIGAHKHGPTIFVIDLKQIGTSRANEVHIIRYQFWPKNMVPESVKVLLLIERFLSRHQRHAPPLIQCETGVNQSAVFVFVEAMHTHLMENRFVDIEAVFTNIRKQRMAAITQKVHFIYSIYTILSIIRMRFTMRNKHLNVIRSIDTIEQQLYQQFAKQISEDTSDTRQRSPTPAELLPS</sequence>
<evidence type="ECO:0000313" key="4">
    <source>
        <dbReference type="EMBL" id="CAI5447245.1"/>
    </source>
</evidence>
<dbReference type="PANTHER" id="PTHR46163">
    <property type="entry name" value="TYROSINE-PROTEIN PHOSPHATASE-RELATED"/>
    <property type="match status" value="1"/>
</dbReference>
<protein>
    <recommendedName>
        <fullName evidence="6">Tyrosine-protein phosphatase domain-containing protein</fullName>
    </recommendedName>
</protein>
<dbReference type="SMART" id="SM00194">
    <property type="entry name" value="PTPc"/>
    <property type="match status" value="1"/>
</dbReference>
<dbReference type="Gene3D" id="3.90.190.10">
    <property type="entry name" value="Protein tyrosine phosphatase superfamily"/>
    <property type="match status" value="1"/>
</dbReference>